<proteinExistence type="inferred from homology"/>
<dbReference type="InterPro" id="IPR000873">
    <property type="entry name" value="AMP-dep_synth/lig_dom"/>
</dbReference>
<dbReference type="InterPro" id="IPR045851">
    <property type="entry name" value="AMP-bd_C_sf"/>
</dbReference>
<dbReference type="Proteomes" id="UP001067235">
    <property type="component" value="Unassembled WGS sequence"/>
</dbReference>
<dbReference type="PROSITE" id="PS00455">
    <property type="entry name" value="AMP_BINDING"/>
    <property type="match status" value="1"/>
</dbReference>
<evidence type="ECO:0000256" key="1">
    <source>
        <dbReference type="ARBA" id="ARBA00006432"/>
    </source>
</evidence>
<evidence type="ECO:0000259" key="4">
    <source>
        <dbReference type="Pfam" id="PF13193"/>
    </source>
</evidence>
<keyword evidence="2" id="KW-0436">Ligase</keyword>
<organism evidence="5 6">
    <name type="scientific">Gordonia rubripertincta</name>
    <name type="common">Rhodococcus corallinus</name>
    <dbReference type="NCBI Taxonomy" id="36822"/>
    <lineage>
        <taxon>Bacteria</taxon>
        <taxon>Bacillati</taxon>
        <taxon>Actinomycetota</taxon>
        <taxon>Actinomycetes</taxon>
        <taxon>Mycobacteriales</taxon>
        <taxon>Gordoniaceae</taxon>
        <taxon>Gordonia</taxon>
    </lineage>
</organism>
<dbReference type="CDD" id="cd04433">
    <property type="entry name" value="AFD_class_I"/>
    <property type="match status" value="1"/>
</dbReference>
<dbReference type="PANTHER" id="PTHR43201:SF5">
    <property type="entry name" value="MEDIUM-CHAIN ACYL-COA LIGASE ACSF2, MITOCHONDRIAL"/>
    <property type="match status" value="1"/>
</dbReference>
<name>A0ABT4N2P1_GORRU</name>
<feature type="domain" description="AMP-dependent synthetase/ligase" evidence="3">
    <location>
        <begin position="53"/>
        <end position="402"/>
    </location>
</feature>
<dbReference type="EMBL" id="JAPWIE010000009">
    <property type="protein sequence ID" value="MCZ4553329.1"/>
    <property type="molecule type" value="Genomic_DNA"/>
</dbReference>
<dbReference type="Pfam" id="PF13193">
    <property type="entry name" value="AMP-binding_C"/>
    <property type="match status" value="1"/>
</dbReference>
<evidence type="ECO:0000256" key="2">
    <source>
        <dbReference type="ARBA" id="ARBA00022598"/>
    </source>
</evidence>
<evidence type="ECO:0000313" key="5">
    <source>
        <dbReference type="EMBL" id="MCZ4553329.1"/>
    </source>
</evidence>
<accession>A0ABT4N2P1</accession>
<reference evidence="5" key="1">
    <citation type="submission" date="2022-12" db="EMBL/GenBank/DDBJ databases">
        <authorList>
            <person name="Krivoruchko A.V."/>
            <person name="Elkin A."/>
        </authorList>
    </citation>
    <scope>NUCLEOTIDE SEQUENCE</scope>
    <source>
        <strain evidence="5">IEGM 1388</strain>
    </source>
</reference>
<comment type="similarity">
    <text evidence="1">Belongs to the ATP-dependent AMP-binding enzyme family.</text>
</comment>
<dbReference type="InterPro" id="IPR020845">
    <property type="entry name" value="AMP-binding_CS"/>
</dbReference>
<evidence type="ECO:0000259" key="3">
    <source>
        <dbReference type="Pfam" id="PF00501"/>
    </source>
</evidence>
<comment type="caution">
    <text evidence="5">The sequence shown here is derived from an EMBL/GenBank/DDBJ whole genome shotgun (WGS) entry which is preliminary data.</text>
</comment>
<dbReference type="InterPro" id="IPR025110">
    <property type="entry name" value="AMP-bd_C"/>
</dbReference>
<dbReference type="Gene3D" id="3.40.50.12780">
    <property type="entry name" value="N-terminal domain of ligase-like"/>
    <property type="match status" value="1"/>
</dbReference>
<gene>
    <name evidence="5" type="ORF">O4213_25315</name>
</gene>
<dbReference type="Gene3D" id="3.30.300.30">
    <property type="match status" value="1"/>
</dbReference>
<dbReference type="RefSeq" id="WP_301574002.1">
    <property type="nucleotide sequence ID" value="NZ_JAPWIE010000009.1"/>
</dbReference>
<keyword evidence="6" id="KW-1185">Reference proteome</keyword>
<evidence type="ECO:0000313" key="6">
    <source>
        <dbReference type="Proteomes" id="UP001067235"/>
    </source>
</evidence>
<protein>
    <submittedName>
        <fullName evidence="5">AMP-binding protein</fullName>
    </submittedName>
</protein>
<dbReference type="PANTHER" id="PTHR43201">
    <property type="entry name" value="ACYL-COA SYNTHETASE"/>
    <property type="match status" value="1"/>
</dbReference>
<feature type="domain" description="AMP-binding enzyme C-terminal" evidence="4">
    <location>
        <begin position="451"/>
        <end position="526"/>
    </location>
</feature>
<sequence>MSPPVAKLHHLKTELLAVRELKRAGALPGLKLLPQVARLRRRAGEASGPAVYAAMYGERVAIVDPHGEVTYSGLAEQCHGVINGLREVVASTRQPTVGVMCRNSRYAVIGLLSAIGLGARVVLLNTDLGAKQMAEVVSRERVDVILHDAEFAGVLALVDPGVRRYVAWTDEATESATVDGLVAGNSTALPPLPSSKSSLVILTSGSTGAPKGAPRDGGPAMSLPAGFVSKIPIRGSDTVLMCAPAFHGWGLLATMVCLLTGATVVMDRRFKAQASLDLLVENRCTAAMMVPTMLRRLMDLDDGDLDRIDRKRLRMIASGGAKLDESLVRAVQTRFGAVLHNLYGATEASYITIATPEDLAAAPTTAGRPPLGVTVAIIGDGVPVPSGETGQIFVRSGSQISKYTNGTSKEMRGGMLSTGDTGRFDSAGRLFVEGRSDGMIVSGGENVFPEEVELALGRHPDIVDAAVIAVADADFGQRLRAFVVPGDGAAVTEADIKSYVGTELSRSRVPREVIVVPELPRGAQGKVTKSTLDALAAEHLPR</sequence>
<dbReference type="Pfam" id="PF00501">
    <property type="entry name" value="AMP-binding"/>
    <property type="match status" value="1"/>
</dbReference>
<dbReference type="SUPFAM" id="SSF56801">
    <property type="entry name" value="Acetyl-CoA synthetase-like"/>
    <property type="match status" value="1"/>
</dbReference>
<dbReference type="InterPro" id="IPR042099">
    <property type="entry name" value="ANL_N_sf"/>
</dbReference>